<protein>
    <submittedName>
        <fullName evidence="1">Uncharacterized protein</fullName>
    </submittedName>
</protein>
<dbReference type="HOGENOM" id="CLU_3329419_0_0_9"/>
<dbReference type="AlphaFoldDB" id="U4TS51"/>
<organism evidence="1 2">
    <name type="scientific">Schleiferilactobacillus shenzhenensis LY-73</name>
    <dbReference type="NCBI Taxonomy" id="1231336"/>
    <lineage>
        <taxon>Bacteria</taxon>
        <taxon>Bacillati</taxon>
        <taxon>Bacillota</taxon>
        <taxon>Bacilli</taxon>
        <taxon>Lactobacillales</taxon>
        <taxon>Lactobacillaceae</taxon>
        <taxon>Schleiferilactobacillus</taxon>
    </lineage>
</organism>
<accession>U4TS51</accession>
<sequence>MDAGFYFEQNRLSTMVPDEKLPLQRVPYQKWQPGTFSL</sequence>
<dbReference type="Proteomes" id="UP000030647">
    <property type="component" value="Unassembled WGS sequence"/>
</dbReference>
<keyword evidence="2" id="KW-1185">Reference proteome</keyword>
<name>U4TS51_9LACO</name>
<evidence type="ECO:0000313" key="2">
    <source>
        <dbReference type="Proteomes" id="UP000030647"/>
    </source>
</evidence>
<proteinExistence type="predicted"/>
<dbReference type="STRING" id="1231336.L248_0647"/>
<reference evidence="2" key="1">
    <citation type="journal article" date="2013" name="Genome Announc.">
        <title>Whole-Genome Sequencing of Lactobacillus shenzhenensis Strain LY-73T.</title>
        <authorList>
            <person name="Lin Z."/>
            <person name="Liu Z."/>
            <person name="Yang R."/>
            <person name="Zou Y."/>
            <person name="Wan D."/>
            <person name="Chen J."/>
            <person name="Guo M."/>
            <person name="Zhao J."/>
            <person name="Fang C."/>
            <person name="Yang R."/>
            <person name="Liu F."/>
        </authorList>
    </citation>
    <scope>NUCLEOTIDE SEQUENCE [LARGE SCALE GENOMIC DNA]</scope>
    <source>
        <strain evidence="2">LY-73</strain>
    </source>
</reference>
<dbReference type="EMBL" id="KI271593">
    <property type="protein sequence ID" value="ERL64728.1"/>
    <property type="molecule type" value="Genomic_DNA"/>
</dbReference>
<evidence type="ECO:0000313" key="1">
    <source>
        <dbReference type="EMBL" id="ERL64728.1"/>
    </source>
</evidence>
<gene>
    <name evidence="1" type="ORF">L248_0647</name>
</gene>